<accession>X1TGI0</accession>
<protein>
    <submittedName>
        <fullName evidence="1">Uncharacterized protein</fullName>
    </submittedName>
</protein>
<gene>
    <name evidence="1" type="ORF">S12H4_38218</name>
</gene>
<feature type="non-terminal residue" evidence="1">
    <location>
        <position position="1"/>
    </location>
</feature>
<evidence type="ECO:0000313" key="1">
    <source>
        <dbReference type="EMBL" id="GAI90451.1"/>
    </source>
</evidence>
<reference evidence="1" key="1">
    <citation type="journal article" date="2014" name="Front. Microbiol.">
        <title>High frequency of phylogenetically diverse reductive dehalogenase-homologous genes in deep subseafloor sedimentary metagenomes.</title>
        <authorList>
            <person name="Kawai M."/>
            <person name="Futagami T."/>
            <person name="Toyoda A."/>
            <person name="Takaki Y."/>
            <person name="Nishi S."/>
            <person name="Hori S."/>
            <person name="Arai W."/>
            <person name="Tsubouchi T."/>
            <person name="Morono Y."/>
            <person name="Uchiyama I."/>
            <person name="Ito T."/>
            <person name="Fujiyama A."/>
            <person name="Inagaki F."/>
            <person name="Takami H."/>
        </authorList>
    </citation>
    <scope>NUCLEOTIDE SEQUENCE</scope>
    <source>
        <strain evidence="1">Expedition CK06-06</strain>
    </source>
</reference>
<organism evidence="1">
    <name type="scientific">marine sediment metagenome</name>
    <dbReference type="NCBI Taxonomy" id="412755"/>
    <lineage>
        <taxon>unclassified sequences</taxon>
        <taxon>metagenomes</taxon>
        <taxon>ecological metagenomes</taxon>
    </lineage>
</organism>
<dbReference type="EMBL" id="BARW01022980">
    <property type="protein sequence ID" value="GAI90451.1"/>
    <property type="molecule type" value="Genomic_DNA"/>
</dbReference>
<proteinExistence type="predicted"/>
<comment type="caution">
    <text evidence="1">The sequence shown here is derived from an EMBL/GenBank/DDBJ whole genome shotgun (WGS) entry which is preliminary data.</text>
</comment>
<name>X1TGI0_9ZZZZ</name>
<sequence>GLSKNVEHTLAFSLEIKISRNSVMLLLLK</sequence>
<dbReference type="AlphaFoldDB" id="X1TGI0"/>